<evidence type="ECO:0000313" key="10">
    <source>
        <dbReference type="Proteomes" id="UP000050502"/>
    </source>
</evidence>
<comment type="similarity">
    <text evidence="1 5">Belongs to the MsrA Met sulfoxide reductase family.</text>
</comment>
<dbReference type="Pfam" id="PF01625">
    <property type="entry name" value="PMSR"/>
    <property type="match status" value="1"/>
</dbReference>
<dbReference type="NCBIfam" id="TIGR00401">
    <property type="entry name" value="msrA"/>
    <property type="match status" value="1"/>
</dbReference>
<dbReference type="RefSeq" id="WP_054493117.1">
    <property type="nucleotide sequence ID" value="NZ_BBZA01000129.1"/>
</dbReference>
<evidence type="ECO:0000256" key="3">
    <source>
        <dbReference type="ARBA" id="ARBA00047806"/>
    </source>
</evidence>
<feature type="active site" evidence="5">
    <location>
        <position position="14"/>
    </location>
</feature>
<comment type="catalytic activity">
    <reaction evidence="3 5">
        <text>L-methionyl-[protein] + [thioredoxin]-disulfide + H2O = L-methionyl-(S)-S-oxide-[protein] + [thioredoxin]-dithiol</text>
        <dbReference type="Rhea" id="RHEA:14217"/>
        <dbReference type="Rhea" id="RHEA-COMP:10698"/>
        <dbReference type="Rhea" id="RHEA-COMP:10700"/>
        <dbReference type="Rhea" id="RHEA-COMP:12313"/>
        <dbReference type="Rhea" id="RHEA-COMP:12315"/>
        <dbReference type="ChEBI" id="CHEBI:15377"/>
        <dbReference type="ChEBI" id="CHEBI:16044"/>
        <dbReference type="ChEBI" id="CHEBI:29950"/>
        <dbReference type="ChEBI" id="CHEBI:44120"/>
        <dbReference type="ChEBI" id="CHEBI:50058"/>
        <dbReference type="EC" id="1.8.4.11"/>
    </reaction>
</comment>
<comment type="catalytic activity">
    <reaction evidence="4 5">
        <text>[thioredoxin]-disulfide + L-methionine + H2O = L-methionine (S)-S-oxide + [thioredoxin]-dithiol</text>
        <dbReference type="Rhea" id="RHEA:19993"/>
        <dbReference type="Rhea" id="RHEA-COMP:10698"/>
        <dbReference type="Rhea" id="RHEA-COMP:10700"/>
        <dbReference type="ChEBI" id="CHEBI:15377"/>
        <dbReference type="ChEBI" id="CHEBI:29950"/>
        <dbReference type="ChEBI" id="CHEBI:50058"/>
        <dbReference type="ChEBI" id="CHEBI:57844"/>
        <dbReference type="ChEBI" id="CHEBI:58772"/>
        <dbReference type="EC" id="1.8.4.11"/>
    </reaction>
</comment>
<dbReference type="SUPFAM" id="SSF55068">
    <property type="entry name" value="Peptide methionine sulfoxide reductase"/>
    <property type="match status" value="1"/>
</dbReference>
<dbReference type="AlphaFoldDB" id="A0A0M8K9W4"/>
<dbReference type="FunCoup" id="A0A0M8K9W4">
    <property type="interactions" value="360"/>
</dbReference>
<evidence type="ECO:0000256" key="2">
    <source>
        <dbReference type="ARBA" id="ARBA00023002"/>
    </source>
</evidence>
<protein>
    <recommendedName>
        <fullName evidence="5">Peptide methionine sulfoxide reductase MsrA</fullName>
        <shortName evidence="5">Protein-methionine-S-oxide reductase</shortName>
        <ecNumber evidence="5">1.8.4.11</ecNumber>
    </recommendedName>
    <alternativeName>
        <fullName evidence="5">Peptide-methionine (S)-S-oxide reductase</fullName>
        <shortName evidence="5">Peptide Met(O) reductase</shortName>
    </alternativeName>
</protein>
<keyword evidence="2 5" id="KW-0560">Oxidoreductase</keyword>
<dbReference type="GO" id="GO:0008113">
    <property type="term" value="F:peptide-methionine (S)-S-oxide reductase activity"/>
    <property type="evidence" value="ECO:0007669"/>
    <property type="project" value="UniProtKB-UniRule"/>
</dbReference>
<dbReference type="Proteomes" id="UP000037784">
    <property type="component" value="Unassembled WGS sequence"/>
</dbReference>
<dbReference type="HAMAP" id="MF_01401">
    <property type="entry name" value="MsrA"/>
    <property type="match status" value="1"/>
</dbReference>
<dbReference type="InterPro" id="IPR002569">
    <property type="entry name" value="Met_Sox_Rdtase_MsrA_dom"/>
</dbReference>
<proteinExistence type="inferred from homology"/>
<dbReference type="Gene3D" id="3.30.1060.10">
    <property type="entry name" value="Peptide methionine sulphoxide reductase MsrA"/>
    <property type="match status" value="1"/>
</dbReference>
<name>A0A0M8K9W4_9CHLR</name>
<dbReference type="PATRIC" id="fig|872965.6.peg.1185"/>
<dbReference type="PANTHER" id="PTHR43774">
    <property type="entry name" value="PEPTIDE METHIONINE SULFOXIDE REDUCTASE"/>
    <property type="match status" value="1"/>
</dbReference>
<reference evidence="7 9" key="1">
    <citation type="journal article" date="2015" name="Genome Announc.">
        <title>Draft Genome Sequence of a Heterotrophic Facultative Anaerobic Thermophilic Bacterium, Ardenticatena maritima Strain 110ST.</title>
        <authorList>
            <person name="Kawaichi S."/>
            <person name="Yoshida T."/>
            <person name="Sako Y."/>
            <person name="Nakamura R."/>
        </authorList>
    </citation>
    <scope>NUCLEOTIDE SEQUENCE [LARGE SCALE GENOMIC DNA]</scope>
    <source>
        <strain evidence="7 9">110S</strain>
    </source>
</reference>
<evidence type="ECO:0000259" key="6">
    <source>
        <dbReference type="Pfam" id="PF01625"/>
    </source>
</evidence>
<keyword evidence="9" id="KW-1185">Reference proteome</keyword>
<organism evidence="7 9">
    <name type="scientific">Ardenticatena maritima</name>
    <dbReference type="NCBI Taxonomy" id="872965"/>
    <lineage>
        <taxon>Bacteria</taxon>
        <taxon>Bacillati</taxon>
        <taxon>Chloroflexota</taxon>
        <taxon>Ardenticatenia</taxon>
        <taxon>Ardenticatenales</taxon>
        <taxon>Ardenticatenaceae</taxon>
        <taxon>Ardenticatena</taxon>
    </lineage>
</organism>
<gene>
    <name evidence="5 7" type="primary">msrA</name>
    <name evidence="7" type="ORF">ARMA_1679</name>
    <name evidence="8" type="ORF">SE16_05780</name>
</gene>
<evidence type="ECO:0000313" key="8">
    <source>
        <dbReference type="EMBL" id="KPL88333.1"/>
    </source>
</evidence>
<evidence type="ECO:0000256" key="4">
    <source>
        <dbReference type="ARBA" id="ARBA00048782"/>
    </source>
</evidence>
<accession>A0A0M8K9W4</accession>
<dbReference type="EMBL" id="LGKN01000004">
    <property type="protein sequence ID" value="KPL88333.1"/>
    <property type="molecule type" value="Genomic_DNA"/>
</dbReference>
<reference evidence="8 10" key="2">
    <citation type="submission" date="2015-07" db="EMBL/GenBank/DDBJ databases">
        <title>Whole genome sequence of Ardenticatena maritima DSM 23922.</title>
        <authorList>
            <person name="Hemp J."/>
            <person name="Ward L.M."/>
            <person name="Pace L.A."/>
            <person name="Fischer W.W."/>
        </authorList>
    </citation>
    <scope>NUCLEOTIDE SEQUENCE [LARGE SCALE GENOMIC DNA]</scope>
    <source>
        <strain evidence="8 10">110S</strain>
    </source>
</reference>
<evidence type="ECO:0000313" key="7">
    <source>
        <dbReference type="EMBL" id="GAP63256.1"/>
    </source>
</evidence>
<evidence type="ECO:0000313" key="9">
    <source>
        <dbReference type="Proteomes" id="UP000037784"/>
    </source>
</evidence>
<reference evidence="9" key="3">
    <citation type="submission" date="2015-08" db="EMBL/GenBank/DDBJ databases">
        <title>Draft Genome Sequence of a Heterotrophic Facultative Anaerobic Bacterium Ardenticatena maritima Strain 110S.</title>
        <authorList>
            <person name="Kawaichi S."/>
            <person name="Yoshida T."/>
            <person name="Sako Y."/>
            <person name="Nakamura R."/>
        </authorList>
    </citation>
    <scope>NUCLEOTIDE SEQUENCE [LARGE SCALE GENOMIC DNA]</scope>
    <source>
        <strain evidence="9">110S</strain>
    </source>
</reference>
<dbReference type="InterPro" id="IPR036509">
    <property type="entry name" value="Met_Sox_Rdtase_MsrA_sf"/>
</dbReference>
<comment type="function">
    <text evidence="5">Has an important function as a repair enzyme for proteins that have been inactivated by oxidation. Catalyzes the reversible oxidation-reduction of methionine sulfoxide in proteins to methionine.</text>
</comment>
<dbReference type="PANTHER" id="PTHR43774:SF1">
    <property type="entry name" value="PEPTIDE METHIONINE SULFOXIDE REDUCTASE MSRA 2"/>
    <property type="match status" value="1"/>
</dbReference>
<dbReference type="EMBL" id="BBZA01000129">
    <property type="protein sequence ID" value="GAP63256.1"/>
    <property type="molecule type" value="Genomic_DNA"/>
</dbReference>
<dbReference type="OrthoDB" id="4174719at2"/>
<dbReference type="STRING" id="872965.SE16_05780"/>
<evidence type="ECO:0000256" key="5">
    <source>
        <dbReference type="HAMAP-Rule" id="MF_01401"/>
    </source>
</evidence>
<dbReference type="Proteomes" id="UP000050502">
    <property type="component" value="Unassembled WGS sequence"/>
</dbReference>
<dbReference type="InParanoid" id="A0A0M8K9W4"/>
<dbReference type="EC" id="1.8.4.11" evidence="5"/>
<evidence type="ECO:0000256" key="1">
    <source>
        <dbReference type="ARBA" id="ARBA00005591"/>
    </source>
</evidence>
<feature type="domain" description="Peptide methionine sulphoxide reductase MsrA" evidence="6">
    <location>
        <begin position="7"/>
        <end position="160"/>
    </location>
</feature>
<sequence length="182" mass="20869">MSTQYEQATLGGGCFWCLEAVYQMVRGVERVVPGYAGGHVPNPTYEQVCTGTTGHAEVVQITYDPTVITYADLLDIFWHIHDPTTPNRQGNDIGPQYRSIILYHNEEQRRIAEASKAAAEASGLWGNRPFVTEIVPLTAFYEAEPYHHNYYRRNPSQGYCRYVIEPKIAKFMRTYRDRVKED</sequence>
<comment type="caution">
    <text evidence="7">The sequence shown here is derived from an EMBL/GenBank/DDBJ whole genome shotgun (WGS) entry which is preliminary data.</text>
</comment>